<accession>A0A729NR73</accession>
<sequence>MDVVSRIERARTKAFYQLLVDRLGVEAWTVRKDAYLKRIRAQESRFNIKLPIEPQLFSPAEDDIDWYILMSYLSHDFPLSDSAYSSRRVCPYAMAIGAVADQLRKVPNVEGVLDKMLANNNKPETQLFELLTASFYLKNGYEVAFIPENSIVWPDGKTKKSPDMLVKSGELEFYVECKRADKQTRYSKSEEQAWANIWHELSEHMHEVAPWNIINLVFHEQVADVTPEEVIQVVNLALKGGTGKAKERAISVEIRAIDKLGLLRHYREFSVRPNSPQQELLVFGDMDSNEKRSISTIAQQVVRPGTQDDVLNMFVQDVAQCVGAQWRCEHEVSLGLRSKHFKSLLNDGVKQVPPDHVGVVHIWYETCEGIEIEELRRGKHIENISAYDASQTTVLGVFLHAVNYYPFEDNYEWAETVQDFGCVPGLMGLFPRQALMLAFDSTPEVEGATHWGQDKATKYTR</sequence>
<comment type="caution">
    <text evidence="1">The sequence shown here is derived from an EMBL/GenBank/DDBJ whole genome shotgun (WGS) entry which is preliminary data.</text>
</comment>
<organism evidence="1">
    <name type="scientific">Salmonella derby</name>
    <dbReference type="NCBI Taxonomy" id="28144"/>
    <lineage>
        <taxon>Bacteria</taxon>
        <taxon>Pseudomonadati</taxon>
        <taxon>Pseudomonadota</taxon>
        <taxon>Gammaproteobacteria</taxon>
        <taxon>Enterobacterales</taxon>
        <taxon>Enterobacteriaceae</taxon>
        <taxon>Salmonella</taxon>
    </lineage>
</organism>
<gene>
    <name evidence="1" type="ORF">GNC20_002235</name>
</gene>
<dbReference type="EMBL" id="DAARPK010000011">
    <property type="protein sequence ID" value="HAE3392025.1"/>
    <property type="molecule type" value="Genomic_DNA"/>
</dbReference>
<evidence type="ECO:0000313" key="1">
    <source>
        <dbReference type="EMBL" id="HAE3392025.1"/>
    </source>
</evidence>
<reference evidence="1" key="2">
    <citation type="submission" date="2018-07" db="EMBL/GenBank/DDBJ databases">
        <authorList>
            <consortium name="NCBI Pathogen Detection Project"/>
        </authorList>
    </citation>
    <scope>NUCLEOTIDE SEQUENCE</scope>
    <source>
        <strain evidence="1">NVSL 5283</strain>
    </source>
</reference>
<name>A0A729NR73_SALDE</name>
<reference evidence="1" key="1">
    <citation type="journal article" date="2018" name="Genome Biol.">
        <title>SKESA: strategic k-mer extension for scrupulous assemblies.</title>
        <authorList>
            <person name="Souvorov A."/>
            <person name="Agarwala R."/>
            <person name="Lipman D.J."/>
        </authorList>
    </citation>
    <scope>NUCLEOTIDE SEQUENCE</scope>
    <source>
        <strain evidence="1">NVSL 5283</strain>
    </source>
</reference>
<protein>
    <submittedName>
        <fullName evidence="1">Uncharacterized protein</fullName>
    </submittedName>
</protein>
<dbReference type="AlphaFoldDB" id="A0A729NR73"/>
<proteinExistence type="predicted"/>